<name>A0A0L6V967_9BASI</name>
<dbReference type="Proteomes" id="UP000037035">
    <property type="component" value="Unassembled WGS sequence"/>
</dbReference>
<gene>
    <name evidence="2" type="ORF">VP01_234g1</name>
</gene>
<dbReference type="AlphaFoldDB" id="A0A0L6V967"/>
<dbReference type="EMBL" id="LAVV01007225">
    <property type="protein sequence ID" value="KNZ56665.1"/>
    <property type="molecule type" value="Genomic_DNA"/>
</dbReference>
<evidence type="ECO:0000256" key="1">
    <source>
        <dbReference type="SAM" id="MobiDB-lite"/>
    </source>
</evidence>
<sequence>MEKKKNIIRLDFIYSEWIPLTYSLFHHRISMKAWIDSLDFSHLTRYPESAEFSLLSSYPKGNGTRDGIIDTMISSNLGMVYLRFCSYRGTSRSQAVSTPLGGTAVVYPGCTTSKAVLGGFTSHGQLLLCSEFIAGLRSITNLGYGFDVSTYPAVILVSTIVFAGREEGSSNLLCMGLQHRREKGFGHLVACYTSKLAPTKGHTEKLRESKGIGLSTETNDFAIRKSLRPRAGRAWQRIEHTSTRPKHQTGLRGDLRPTAQTKISLNRQTGDSKAGINQDHRNSLLRTLAQGHLQTLIHLTSSKNQNQIPVMMIFKRDPQQSATRHQVQVQITPARRRR</sequence>
<comment type="caution">
    <text evidence="2">The sequence shown here is derived from an EMBL/GenBank/DDBJ whole genome shotgun (WGS) entry which is preliminary data.</text>
</comment>
<accession>A0A0L6V967</accession>
<proteinExistence type="predicted"/>
<evidence type="ECO:0000313" key="2">
    <source>
        <dbReference type="EMBL" id="KNZ56665.1"/>
    </source>
</evidence>
<evidence type="ECO:0000313" key="3">
    <source>
        <dbReference type="Proteomes" id="UP000037035"/>
    </source>
</evidence>
<organism evidence="2 3">
    <name type="scientific">Puccinia sorghi</name>
    <dbReference type="NCBI Taxonomy" id="27349"/>
    <lineage>
        <taxon>Eukaryota</taxon>
        <taxon>Fungi</taxon>
        <taxon>Dikarya</taxon>
        <taxon>Basidiomycota</taxon>
        <taxon>Pucciniomycotina</taxon>
        <taxon>Pucciniomycetes</taxon>
        <taxon>Pucciniales</taxon>
        <taxon>Pucciniaceae</taxon>
        <taxon>Puccinia</taxon>
    </lineage>
</organism>
<protein>
    <submittedName>
        <fullName evidence="2">Uncharacterized protein</fullName>
    </submittedName>
</protein>
<keyword evidence="3" id="KW-1185">Reference proteome</keyword>
<feature type="region of interest" description="Disordered" evidence="1">
    <location>
        <begin position="317"/>
        <end position="338"/>
    </location>
</feature>
<reference evidence="2 3" key="1">
    <citation type="submission" date="2015-08" db="EMBL/GenBank/DDBJ databases">
        <title>Next Generation Sequencing and Analysis of the Genome of Puccinia sorghi L Schw, the Causal Agent of Maize Common Rust.</title>
        <authorList>
            <person name="Rochi L."/>
            <person name="Burguener G."/>
            <person name="Darino M."/>
            <person name="Turjanski A."/>
            <person name="Kreff E."/>
            <person name="Dieguez M.J."/>
            <person name="Sacco F."/>
        </authorList>
    </citation>
    <scope>NUCLEOTIDE SEQUENCE [LARGE SCALE GENOMIC DNA]</scope>
    <source>
        <strain evidence="2 3">RO10H11247</strain>
    </source>
</reference>
<feature type="compositionally biased region" description="Polar residues" evidence="1">
    <location>
        <begin position="319"/>
        <end position="331"/>
    </location>
</feature>
<dbReference type="VEuPathDB" id="FungiDB:VP01_234g1"/>